<sequence length="84" mass="9520">LLLLLFSTLMFSIRKSLSFYFNSIERGETAGDNVDPPTHNVPSGSIGTFAPCFKLLLDSSNSLLRALRLLIFCLLRRHSRYDEL</sequence>
<keyword evidence="3" id="KW-1185">Reference proteome</keyword>
<proteinExistence type="predicted"/>
<keyword evidence="1" id="KW-0732">Signal</keyword>
<organism evidence="2 3">
    <name type="scientific">Pristionchus mayeri</name>
    <dbReference type="NCBI Taxonomy" id="1317129"/>
    <lineage>
        <taxon>Eukaryota</taxon>
        <taxon>Metazoa</taxon>
        <taxon>Ecdysozoa</taxon>
        <taxon>Nematoda</taxon>
        <taxon>Chromadorea</taxon>
        <taxon>Rhabditida</taxon>
        <taxon>Rhabditina</taxon>
        <taxon>Diplogasteromorpha</taxon>
        <taxon>Diplogasteroidea</taxon>
        <taxon>Neodiplogasteridae</taxon>
        <taxon>Pristionchus</taxon>
    </lineage>
</organism>
<protein>
    <submittedName>
        <fullName evidence="2">Uncharacterized protein</fullName>
    </submittedName>
</protein>
<reference evidence="3" key="1">
    <citation type="submission" date="2022-10" db="EMBL/GenBank/DDBJ databases">
        <title>Genome assembly of Pristionchus species.</title>
        <authorList>
            <person name="Yoshida K."/>
            <person name="Sommer R.J."/>
        </authorList>
    </citation>
    <scope>NUCLEOTIDE SEQUENCE [LARGE SCALE GENOMIC DNA]</scope>
    <source>
        <strain evidence="3">RS5460</strain>
    </source>
</reference>
<feature type="non-terminal residue" evidence="2">
    <location>
        <position position="1"/>
    </location>
</feature>
<dbReference type="EMBL" id="BTRK01000006">
    <property type="protein sequence ID" value="GMR59281.1"/>
    <property type="molecule type" value="Genomic_DNA"/>
</dbReference>
<dbReference type="AlphaFoldDB" id="A0AAN5IE70"/>
<evidence type="ECO:0000313" key="3">
    <source>
        <dbReference type="Proteomes" id="UP001328107"/>
    </source>
</evidence>
<comment type="caution">
    <text evidence="2">The sequence shown here is derived from an EMBL/GenBank/DDBJ whole genome shotgun (WGS) entry which is preliminary data.</text>
</comment>
<feature type="chain" id="PRO_5042887103" evidence="1">
    <location>
        <begin position="19"/>
        <end position="84"/>
    </location>
</feature>
<gene>
    <name evidence="2" type="ORF">PMAYCL1PPCAC_29476</name>
</gene>
<evidence type="ECO:0000256" key="1">
    <source>
        <dbReference type="SAM" id="SignalP"/>
    </source>
</evidence>
<name>A0AAN5IE70_9BILA</name>
<dbReference type="Proteomes" id="UP001328107">
    <property type="component" value="Unassembled WGS sequence"/>
</dbReference>
<feature type="signal peptide" evidence="1">
    <location>
        <begin position="1"/>
        <end position="18"/>
    </location>
</feature>
<evidence type="ECO:0000313" key="2">
    <source>
        <dbReference type="EMBL" id="GMR59281.1"/>
    </source>
</evidence>
<accession>A0AAN5IE70</accession>